<dbReference type="Pfam" id="PF00464">
    <property type="entry name" value="SHMT"/>
    <property type="match status" value="1"/>
</dbReference>
<evidence type="ECO:0000259" key="4">
    <source>
        <dbReference type="Pfam" id="PF00464"/>
    </source>
</evidence>
<dbReference type="GO" id="GO:0035999">
    <property type="term" value="P:tetrahydrofolate interconversion"/>
    <property type="evidence" value="ECO:0007669"/>
    <property type="project" value="UniProtKB-UniPathway"/>
</dbReference>
<dbReference type="GO" id="GO:0030170">
    <property type="term" value="F:pyridoxal phosphate binding"/>
    <property type="evidence" value="ECO:0007669"/>
    <property type="project" value="TreeGrafter"/>
</dbReference>
<dbReference type="GO" id="GO:0032259">
    <property type="term" value="P:methylation"/>
    <property type="evidence" value="ECO:0007669"/>
    <property type="project" value="UniProtKB-KW"/>
</dbReference>
<dbReference type="UniPathway" id="UPA00193"/>
<dbReference type="AlphaFoldDB" id="A0A2U1PLJ3"/>
<evidence type="ECO:0000313" key="6">
    <source>
        <dbReference type="Proteomes" id="UP000245207"/>
    </source>
</evidence>
<keyword evidence="6" id="KW-1185">Reference proteome</keyword>
<dbReference type="InterPro" id="IPR049943">
    <property type="entry name" value="Ser_HO-MeTrfase-like"/>
</dbReference>
<proteinExistence type="predicted"/>
<dbReference type="SUPFAM" id="SSF53383">
    <property type="entry name" value="PLP-dependent transferases"/>
    <property type="match status" value="1"/>
</dbReference>
<accession>A0A2U1PLJ3</accession>
<dbReference type="InterPro" id="IPR015421">
    <property type="entry name" value="PyrdxlP-dep_Trfase_major"/>
</dbReference>
<dbReference type="EMBL" id="PKPP01000997">
    <property type="protein sequence ID" value="PWA86620.1"/>
    <property type="molecule type" value="Genomic_DNA"/>
</dbReference>
<evidence type="ECO:0000256" key="3">
    <source>
        <dbReference type="ARBA" id="ARBA00022898"/>
    </source>
</evidence>
<dbReference type="InterPro" id="IPR039429">
    <property type="entry name" value="SHMT-like_dom"/>
</dbReference>
<keyword evidence="3" id="KW-0663">Pyridoxal phosphate</keyword>
<reference evidence="5 6" key="1">
    <citation type="journal article" date="2018" name="Mol. Plant">
        <title>The genome of Artemisia annua provides insight into the evolution of Asteraceae family and artemisinin biosynthesis.</title>
        <authorList>
            <person name="Shen Q."/>
            <person name="Zhang L."/>
            <person name="Liao Z."/>
            <person name="Wang S."/>
            <person name="Yan T."/>
            <person name="Shi P."/>
            <person name="Liu M."/>
            <person name="Fu X."/>
            <person name="Pan Q."/>
            <person name="Wang Y."/>
            <person name="Lv Z."/>
            <person name="Lu X."/>
            <person name="Zhang F."/>
            <person name="Jiang W."/>
            <person name="Ma Y."/>
            <person name="Chen M."/>
            <person name="Hao X."/>
            <person name="Li L."/>
            <person name="Tang Y."/>
            <person name="Lv G."/>
            <person name="Zhou Y."/>
            <person name="Sun X."/>
            <person name="Brodelius P.E."/>
            <person name="Rose J.K.C."/>
            <person name="Tang K."/>
        </authorList>
    </citation>
    <scope>NUCLEOTIDE SEQUENCE [LARGE SCALE GENOMIC DNA]</scope>
    <source>
        <strain evidence="6">cv. Huhao1</strain>
        <tissue evidence="5">Leaf</tissue>
    </source>
</reference>
<keyword evidence="5" id="KW-0489">Methyltransferase</keyword>
<dbReference type="GO" id="GO:0004372">
    <property type="term" value="F:glycine hydroxymethyltransferase activity"/>
    <property type="evidence" value="ECO:0007669"/>
    <property type="project" value="UniProtKB-EC"/>
</dbReference>
<name>A0A2U1PLJ3_ARTAN</name>
<evidence type="ECO:0000256" key="2">
    <source>
        <dbReference type="ARBA" id="ARBA00001933"/>
    </source>
</evidence>
<dbReference type="GO" id="GO:0005739">
    <property type="term" value="C:mitochondrion"/>
    <property type="evidence" value="ECO:0007669"/>
    <property type="project" value="TreeGrafter"/>
</dbReference>
<dbReference type="PANTHER" id="PTHR11680:SF44">
    <property type="entry name" value="SERINE HYDROXYMETHYLTRANSFERASE"/>
    <property type="match status" value="1"/>
</dbReference>
<comment type="catalytic activity">
    <reaction evidence="1">
        <text>(6R)-5,10-methylene-5,6,7,8-tetrahydrofolate + glycine + H2O = (6S)-5,6,7,8-tetrahydrofolate + L-serine</text>
        <dbReference type="Rhea" id="RHEA:15481"/>
        <dbReference type="ChEBI" id="CHEBI:15377"/>
        <dbReference type="ChEBI" id="CHEBI:15636"/>
        <dbReference type="ChEBI" id="CHEBI:33384"/>
        <dbReference type="ChEBI" id="CHEBI:57305"/>
        <dbReference type="ChEBI" id="CHEBI:57453"/>
        <dbReference type="EC" id="2.1.2.1"/>
    </reaction>
</comment>
<evidence type="ECO:0000313" key="5">
    <source>
        <dbReference type="EMBL" id="PWA86620.1"/>
    </source>
</evidence>
<dbReference type="PANTHER" id="PTHR11680">
    <property type="entry name" value="SERINE HYDROXYMETHYLTRANSFERASE"/>
    <property type="match status" value="1"/>
</dbReference>
<dbReference type="GO" id="GO:0008168">
    <property type="term" value="F:methyltransferase activity"/>
    <property type="evidence" value="ECO:0007669"/>
    <property type="project" value="UniProtKB-KW"/>
</dbReference>
<dbReference type="OrthoDB" id="10265628at2759"/>
<organism evidence="5 6">
    <name type="scientific">Artemisia annua</name>
    <name type="common">Sweet wormwood</name>
    <dbReference type="NCBI Taxonomy" id="35608"/>
    <lineage>
        <taxon>Eukaryota</taxon>
        <taxon>Viridiplantae</taxon>
        <taxon>Streptophyta</taxon>
        <taxon>Embryophyta</taxon>
        <taxon>Tracheophyta</taxon>
        <taxon>Spermatophyta</taxon>
        <taxon>Magnoliopsida</taxon>
        <taxon>eudicotyledons</taxon>
        <taxon>Gunneridae</taxon>
        <taxon>Pentapetalae</taxon>
        <taxon>asterids</taxon>
        <taxon>campanulids</taxon>
        <taxon>Asterales</taxon>
        <taxon>Asteraceae</taxon>
        <taxon>Asteroideae</taxon>
        <taxon>Anthemideae</taxon>
        <taxon>Artemisiinae</taxon>
        <taxon>Artemisia</taxon>
    </lineage>
</organism>
<dbReference type="STRING" id="35608.A0A2U1PLJ3"/>
<protein>
    <submittedName>
        <fullName evidence="5">Serine hydroxymethyltransferase 2</fullName>
    </submittedName>
</protein>
<dbReference type="Proteomes" id="UP000245207">
    <property type="component" value="Unassembled WGS sequence"/>
</dbReference>
<feature type="domain" description="Serine hydroxymethyltransferase-like" evidence="4">
    <location>
        <begin position="35"/>
        <end position="89"/>
    </location>
</feature>
<dbReference type="InterPro" id="IPR015424">
    <property type="entry name" value="PyrdxlP-dep_Trfase"/>
</dbReference>
<comment type="caution">
    <text evidence="5">The sequence shown here is derived from an EMBL/GenBank/DDBJ whole genome shotgun (WGS) entry which is preliminary data.</text>
</comment>
<evidence type="ECO:0000256" key="1">
    <source>
        <dbReference type="ARBA" id="ARBA00001528"/>
    </source>
</evidence>
<keyword evidence="5" id="KW-0808">Transferase</keyword>
<dbReference type="GO" id="GO:0019264">
    <property type="term" value="P:glycine biosynthetic process from serine"/>
    <property type="evidence" value="ECO:0007669"/>
    <property type="project" value="TreeGrafter"/>
</dbReference>
<dbReference type="Gene3D" id="3.40.640.10">
    <property type="entry name" value="Type I PLP-dependent aspartate aminotransferase-like (Major domain)"/>
    <property type="match status" value="1"/>
</dbReference>
<gene>
    <name evidence="5" type="ORF">CTI12_AA094360</name>
</gene>
<comment type="cofactor">
    <cofactor evidence="2">
        <name>pyridoxal 5'-phosphate</name>
        <dbReference type="ChEBI" id="CHEBI:597326"/>
    </cofactor>
</comment>
<sequence>MKGGLNLHFLLSPQQFSGTKCRIVHAGPRAADTDDHAKIGVAGASAYARVYDYARMHKVCDKQKAILLADMAHISRLVAAGVIPSPFVIHQQVGNHDLFQVMYGFEDKFNQAMFPVFNGVRTIIPLVFDRDGAESIKKAIASIYARNNIIGSMIVDDINKVVDECQQRKDDDVDSNSNYDDVED</sequence>